<dbReference type="PROSITE" id="PS50297">
    <property type="entry name" value="ANK_REP_REGION"/>
    <property type="match status" value="3"/>
</dbReference>
<keyword evidence="2 3" id="KW-0040">ANK repeat</keyword>
<keyword evidence="5" id="KW-1185">Reference proteome</keyword>
<dbReference type="PANTHER" id="PTHR24166:SF60">
    <property type="match status" value="1"/>
</dbReference>
<dbReference type="PRINTS" id="PR01415">
    <property type="entry name" value="ANKYRIN"/>
</dbReference>
<proteinExistence type="predicted"/>
<keyword evidence="1" id="KW-0677">Repeat</keyword>
<gene>
    <name evidence="4" type="ORF">BJX68DRAFT_244926</name>
</gene>
<dbReference type="EMBL" id="JBFXLR010000053">
    <property type="protein sequence ID" value="KAL2842076.1"/>
    <property type="molecule type" value="Genomic_DNA"/>
</dbReference>
<dbReference type="CDD" id="cd09917">
    <property type="entry name" value="F-box_SF"/>
    <property type="match status" value="1"/>
</dbReference>
<dbReference type="SMART" id="SM00248">
    <property type="entry name" value="ANK"/>
    <property type="match status" value="8"/>
</dbReference>
<dbReference type="Proteomes" id="UP001610444">
    <property type="component" value="Unassembled WGS sequence"/>
</dbReference>
<dbReference type="Pfam" id="PF12796">
    <property type="entry name" value="Ank_2"/>
    <property type="match status" value="3"/>
</dbReference>
<dbReference type="InterPro" id="IPR002110">
    <property type="entry name" value="Ankyrin_rpt"/>
</dbReference>
<dbReference type="InterPro" id="IPR050889">
    <property type="entry name" value="Dendritic_Spine_Reg/Scaffold"/>
</dbReference>
<organism evidence="4 5">
    <name type="scientific">Aspergillus pseudodeflectus</name>
    <dbReference type="NCBI Taxonomy" id="176178"/>
    <lineage>
        <taxon>Eukaryota</taxon>
        <taxon>Fungi</taxon>
        <taxon>Dikarya</taxon>
        <taxon>Ascomycota</taxon>
        <taxon>Pezizomycotina</taxon>
        <taxon>Eurotiomycetes</taxon>
        <taxon>Eurotiomycetidae</taxon>
        <taxon>Eurotiales</taxon>
        <taxon>Aspergillaceae</taxon>
        <taxon>Aspergillus</taxon>
        <taxon>Aspergillus subgen. Nidulantes</taxon>
    </lineage>
</organism>
<evidence type="ECO:0000256" key="1">
    <source>
        <dbReference type="ARBA" id="ARBA00022737"/>
    </source>
</evidence>
<reference evidence="4 5" key="1">
    <citation type="submission" date="2024-07" db="EMBL/GenBank/DDBJ databases">
        <title>Section-level genome sequencing and comparative genomics of Aspergillus sections Usti and Cavernicolus.</title>
        <authorList>
            <consortium name="Lawrence Berkeley National Laboratory"/>
            <person name="Nybo J.L."/>
            <person name="Vesth T.C."/>
            <person name="Theobald S."/>
            <person name="Frisvad J.C."/>
            <person name="Larsen T.O."/>
            <person name="Kjaerboelling I."/>
            <person name="Rothschild-Mancinelli K."/>
            <person name="Lyhne E.K."/>
            <person name="Kogle M.E."/>
            <person name="Barry K."/>
            <person name="Clum A."/>
            <person name="Na H."/>
            <person name="Ledsgaard L."/>
            <person name="Lin J."/>
            <person name="Lipzen A."/>
            <person name="Kuo A."/>
            <person name="Riley R."/>
            <person name="Mondo S."/>
            <person name="LaButti K."/>
            <person name="Haridas S."/>
            <person name="Pangalinan J."/>
            <person name="Salamov A.A."/>
            <person name="Simmons B.A."/>
            <person name="Magnuson J.K."/>
            <person name="Chen J."/>
            <person name="Drula E."/>
            <person name="Henrissat B."/>
            <person name="Wiebenga A."/>
            <person name="Lubbers R.J."/>
            <person name="Gomes A.C."/>
            <person name="Macurrencykelacurrency M.R."/>
            <person name="Stajich J."/>
            <person name="Grigoriev I.V."/>
            <person name="Mortensen U.H."/>
            <person name="De vries R.P."/>
            <person name="Baker S.E."/>
            <person name="Andersen M.R."/>
        </authorList>
    </citation>
    <scope>NUCLEOTIDE SEQUENCE [LARGE SCALE GENOMIC DNA]</scope>
    <source>
        <strain evidence="4 5">CBS 756.74</strain>
    </source>
</reference>
<feature type="repeat" description="ANK" evidence="3">
    <location>
        <begin position="371"/>
        <end position="405"/>
    </location>
</feature>
<protein>
    <submittedName>
        <fullName evidence="4">Ankyrin repeat-containing domain protein</fullName>
    </submittedName>
</protein>
<accession>A0ABR4JPX6</accession>
<dbReference type="PROSITE" id="PS50088">
    <property type="entry name" value="ANK_REPEAT"/>
    <property type="match status" value="4"/>
</dbReference>
<evidence type="ECO:0000313" key="5">
    <source>
        <dbReference type="Proteomes" id="UP001610444"/>
    </source>
</evidence>
<evidence type="ECO:0000256" key="3">
    <source>
        <dbReference type="PROSITE-ProRule" id="PRU00023"/>
    </source>
</evidence>
<dbReference type="Gene3D" id="1.25.40.20">
    <property type="entry name" value="Ankyrin repeat-containing domain"/>
    <property type="match status" value="2"/>
</dbReference>
<dbReference type="InterPro" id="IPR036770">
    <property type="entry name" value="Ankyrin_rpt-contain_sf"/>
</dbReference>
<feature type="repeat" description="ANK" evidence="3">
    <location>
        <begin position="157"/>
        <end position="190"/>
    </location>
</feature>
<name>A0ABR4JPX6_9EURO</name>
<comment type="caution">
    <text evidence="4">The sequence shown here is derived from an EMBL/GenBank/DDBJ whole genome shotgun (WGS) entry which is preliminary data.</text>
</comment>
<evidence type="ECO:0000313" key="4">
    <source>
        <dbReference type="EMBL" id="KAL2842076.1"/>
    </source>
</evidence>
<feature type="repeat" description="ANK" evidence="3">
    <location>
        <begin position="406"/>
        <end position="427"/>
    </location>
</feature>
<dbReference type="SUPFAM" id="SSF48403">
    <property type="entry name" value="Ankyrin repeat"/>
    <property type="match status" value="2"/>
</dbReference>
<dbReference type="GeneID" id="98156572"/>
<dbReference type="PANTHER" id="PTHR24166">
    <property type="entry name" value="ROLLING PEBBLES, ISOFORM B"/>
    <property type="match status" value="1"/>
</dbReference>
<feature type="repeat" description="ANK" evidence="3">
    <location>
        <begin position="124"/>
        <end position="156"/>
    </location>
</feature>
<evidence type="ECO:0000256" key="2">
    <source>
        <dbReference type="ARBA" id="ARBA00023043"/>
    </source>
</evidence>
<sequence>MVDFFGLPNEIILLCVSALDQSDIFQLLQTCRYAQTILTPTLYAIGYGTALLWAAARNQKQIVARALRYSQPETNVLFKALLAAAQHGHVVIAEQLLDHGAPTELQQEDEQLQASPRLFRGYHPDDSPLVAAIVAGHPAIVSLLLARGARTDVAGQRGYFPLHHASDQHEAPSCVSLLLAAGADVHARNQDGMTALDLASGDGLYGRRPSSGILRELLLAEGGSVLSLLTSNRASMARKLISTGDEDCQRLVLEFGIPRMLPVAPSVVLLAAAAVGDEGIVSVLWKRRDLDVEGTTDLTGNNAVMLAAKHGHSDVFRRMLPHIAGGVHSGRNMDGQTILHLAISSGDLDTVRTVANFVTATPKVFNMRDRSGRTPLLLATECKTEKLEVIRLLVAHGANVEVIDISGSSPLHNAARRGHSETVRLLLATLSGLPHSSSPTTLPKPSGRLATIWGSNDRIPDDDELLAMHKKPPQIQRTGMFDFGAPSTADPTYLQVAIRQGPLINLVNDNGFTPLALGEKHREVADLLIEYGAVALDNAQQLEQNGWFTGLKKAAGYGY</sequence>
<dbReference type="RefSeq" id="XP_070894887.1">
    <property type="nucleotide sequence ID" value="XM_071041408.1"/>
</dbReference>